<accession>A0ABS2FT24</accession>
<feature type="domain" description="SLH" evidence="3">
    <location>
        <begin position="197"/>
        <end position="263"/>
    </location>
</feature>
<evidence type="ECO:0000256" key="2">
    <source>
        <dbReference type="SAM" id="SignalP"/>
    </source>
</evidence>
<protein>
    <submittedName>
        <fullName evidence="4">S-layer homology domain-containing protein</fullName>
    </submittedName>
</protein>
<keyword evidence="1" id="KW-0677">Repeat</keyword>
<dbReference type="PROSITE" id="PS51272">
    <property type="entry name" value="SLH"/>
    <property type="match status" value="2"/>
</dbReference>
<dbReference type="InterPro" id="IPR001119">
    <property type="entry name" value="SLH_dom"/>
</dbReference>
<sequence>MIALKTQLTKRTAALCLTAALTLSVNAAALFGGKEKAQPAEGAPTAQAVEIRTYRSIPYQAQFLAADKEGEDLTYAVEEAPKKGTVQIDGASFIYTPEADAAGSDSFTYTATDSAGHVSQPATVSVTIEKARSGVSYADTAGSAAAAAAQDLAEKGIFTGAKIGDQYYFEPDKTVSRSEFLAMVLETAGAEPTAVTMTGFCDDEAIPAWAKAYAAAGVADGIIQGVSTAEGVAFQGDDPITFNEAATVLNRVLAVEDVDLASWYADREAVPSWAAQAVGNMEAVSVLSAGSFGSAAMAETVTRADAARMLSAAGTLLEGEPEGLLSWLF</sequence>
<evidence type="ECO:0000313" key="4">
    <source>
        <dbReference type="EMBL" id="MBM6850032.1"/>
    </source>
</evidence>
<evidence type="ECO:0000256" key="1">
    <source>
        <dbReference type="ARBA" id="ARBA00022737"/>
    </source>
</evidence>
<reference evidence="4 5" key="1">
    <citation type="journal article" date="2021" name="Sci. Rep.">
        <title>The distribution of antibiotic resistance genes in chicken gut microbiota commensals.</title>
        <authorList>
            <person name="Juricova H."/>
            <person name="Matiasovicova J."/>
            <person name="Kubasova T."/>
            <person name="Cejkova D."/>
            <person name="Rychlik I."/>
        </authorList>
    </citation>
    <scope>NUCLEOTIDE SEQUENCE [LARGE SCALE GENOMIC DNA]</scope>
    <source>
        <strain evidence="4 5">An411</strain>
    </source>
</reference>
<keyword evidence="5" id="KW-1185">Reference proteome</keyword>
<gene>
    <name evidence="4" type="ORF">H9X91_01100</name>
</gene>
<comment type="caution">
    <text evidence="4">The sequence shown here is derived from an EMBL/GenBank/DDBJ whole genome shotgun (WGS) entry which is preliminary data.</text>
</comment>
<feature type="chain" id="PRO_5045716679" evidence="2">
    <location>
        <begin position="28"/>
        <end position="329"/>
    </location>
</feature>
<evidence type="ECO:0000259" key="3">
    <source>
        <dbReference type="PROSITE" id="PS51272"/>
    </source>
</evidence>
<keyword evidence="2" id="KW-0732">Signal</keyword>
<organism evidence="4 5">
    <name type="scientific">Oscillibacter valericigenes</name>
    <dbReference type="NCBI Taxonomy" id="351091"/>
    <lineage>
        <taxon>Bacteria</taxon>
        <taxon>Bacillati</taxon>
        <taxon>Bacillota</taxon>
        <taxon>Clostridia</taxon>
        <taxon>Eubacteriales</taxon>
        <taxon>Oscillospiraceae</taxon>
        <taxon>Oscillibacter</taxon>
    </lineage>
</organism>
<proteinExistence type="predicted"/>
<dbReference type="EMBL" id="JACSNX010000001">
    <property type="protein sequence ID" value="MBM6850032.1"/>
    <property type="molecule type" value="Genomic_DNA"/>
</dbReference>
<name>A0ABS2FT24_9FIRM</name>
<feature type="domain" description="SLH" evidence="3">
    <location>
        <begin position="132"/>
        <end position="196"/>
    </location>
</feature>
<dbReference type="Pfam" id="PF17963">
    <property type="entry name" value="Big_9"/>
    <property type="match status" value="1"/>
</dbReference>
<evidence type="ECO:0000313" key="5">
    <source>
        <dbReference type="Proteomes" id="UP000719500"/>
    </source>
</evidence>
<dbReference type="Proteomes" id="UP000719500">
    <property type="component" value="Unassembled WGS sequence"/>
</dbReference>
<feature type="signal peptide" evidence="2">
    <location>
        <begin position="1"/>
        <end position="27"/>
    </location>
</feature>
<dbReference type="Gene3D" id="2.60.40.3440">
    <property type="match status" value="1"/>
</dbReference>